<dbReference type="SUPFAM" id="SSF56112">
    <property type="entry name" value="Protein kinase-like (PK-like)"/>
    <property type="match status" value="1"/>
</dbReference>
<evidence type="ECO:0000256" key="2">
    <source>
        <dbReference type="ARBA" id="ARBA00022527"/>
    </source>
</evidence>
<dbReference type="Proteomes" id="UP000515908">
    <property type="component" value="Chromosome 07"/>
</dbReference>
<sequence>MASRTNRGRLPPRPAPVSARNNRSTSVVSDTGVNPLIDDLLGSVISSHNNSTFDPSSLIGQSISNRNSLVESDWGASPRSSSRMNKSSKMAIDTLSRISQHFVHTMRMFNMEDYFTAPNRDEAVRKMLREKTSVETEGLVISLLDLLEDVRNSRGQVAPLTGSLSALDGGRERLLSASMFSTMSTASMMRQPVQETTRVAMAIDKKGNRMINRYTIVANLGQGAFGKVKLGEEADSGNQVAIKIIDKKLLKKKIGGPDNDEALKREIAIMKKVRHKNCVSLYEVIDDPDSNKLYLIMDYVPNGPIVKLKQKQLLGNFLTSVENGKPIDELLYNKYLIRSIVRRSPTNADKPFSKAEIDSKPYIFWCTPVEEQLCAIYLRQLVSGLRYMHKRALVHHDIKPDNILLGNDHHVYLTDFGVSEMLGKRPGKAEEGEDKTAVKNEAPKLGGGTLVFTAPELFEDSQGENFNPYLTDVWALGVTVYCMLLGCLPFFGTSYPEISACVRNNPFPWNGQTLHSKTVLPQWKTILDGMLEKDPQKRWHLSQLKTFLDNKKFQEELRQTNPDFDGDRSMSSLLSDLAETQKAEAGMDDLRLIEEEMSKGDPLPLTLPKHRTISARARSAQIRHSISIRAREEELNKIEDEHLNDLKISASDIKQATTNMKVEIVEEAALVTPHTSKDCVQVRGTLAKGSGGASGWVLPQRPVLRPQQHQRECGDEHRLPGPRAVGREEPYPQRRQSLRRDQYQWSLPKSHELRHPATRCDAVDCELE</sequence>
<evidence type="ECO:0000256" key="8">
    <source>
        <dbReference type="ARBA" id="ARBA00048679"/>
    </source>
</evidence>
<keyword evidence="2" id="KW-0723">Serine/threonine-protein kinase</keyword>
<feature type="region of interest" description="Disordered" evidence="10">
    <location>
        <begin position="705"/>
        <end position="742"/>
    </location>
</feature>
<dbReference type="PANTHER" id="PTHR24346:SF77">
    <property type="entry name" value="SERINE THREONINE PROTEIN KINASE"/>
    <property type="match status" value="1"/>
</dbReference>
<dbReference type="FunFam" id="3.30.200.20:FF:000206">
    <property type="entry name" value="Serine/threonine-protein kinase Ssp1"/>
    <property type="match status" value="1"/>
</dbReference>
<feature type="domain" description="Protein kinase" evidence="11">
    <location>
        <begin position="214"/>
        <end position="548"/>
    </location>
</feature>
<dbReference type="PROSITE" id="PS00107">
    <property type="entry name" value="PROTEIN_KINASE_ATP"/>
    <property type="match status" value="1"/>
</dbReference>
<keyword evidence="6 9" id="KW-0067">ATP-binding</keyword>
<dbReference type="GO" id="GO:0035556">
    <property type="term" value="P:intracellular signal transduction"/>
    <property type="evidence" value="ECO:0007669"/>
    <property type="project" value="TreeGrafter"/>
</dbReference>
<dbReference type="EMBL" id="LR877151">
    <property type="protein sequence ID" value="CAD2216808.1"/>
    <property type="molecule type" value="Genomic_DNA"/>
</dbReference>
<keyword evidence="13" id="KW-1185">Reference proteome</keyword>
<evidence type="ECO:0000259" key="11">
    <source>
        <dbReference type="PROSITE" id="PS50011"/>
    </source>
</evidence>
<dbReference type="InterPro" id="IPR011009">
    <property type="entry name" value="Kinase-like_dom_sf"/>
</dbReference>
<dbReference type="PROSITE" id="PS50011">
    <property type="entry name" value="PROTEIN_KINASE_DOM"/>
    <property type="match status" value="1"/>
</dbReference>
<feature type="region of interest" description="Disordered" evidence="10">
    <location>
        <begin position="1"/>
        <end position="32"/>
    </location>
</feature>
<evidence type="ECO:0000256" key="3">
    <source>
        <dbReference type="ARBA" id="ARBA00022679"/>
    </source>
</evidence>
<dbReference type="GO" id="GO:0005524">
    <property type="term" value="F:ATP binding"/>
    <property type="evidence" value="ECO:0007669"/>
    <property type="project" value="UniProtKB-UniRule"/>
</dbReference>
<evidence type="ECO:0000256" key="1">
    <source>
        <dbReference type="ARBA" id="ARBA00012513"/>
    </source>
</evidence>
<gene>
    <name evidence="12" type="ORF">ADEAN_000428600</name>
</gene>
<evidence type="ECO:0000256" key="4">
    <source>
        <dbReference type="ARBA" id="ARBA00022741"/>
    </source>
</evidence>
<dbReference type="GO" id="GO:0005737">
    <property type="term" value="C:cytoplasm"/>
    <property type="evidence" value="ECO:0007669"/>
    <property type="project" value="TreeGrafter"/>
</dbReference>
<dbReference type="Pfam" id="PF07714">
    <property type="entry name" value="PK_Tyr_Ser-Thr"/>
    <property type="match status" value="1"/>
</dbReference>
<dbReference type="CDD" id="cd14008">
    <property type="entry name" value="STKc_LKB1_CaMKK"/>
    <property type="match status" value="1"/>
</dbReference>
<dbReference type="InterPro" id="IPR001245">
    <property type="entry name" value="Ser-Thr/Tyr_kinase_cat_dom"/>
</dbReference>
<evidence type="ECO:0000256" key="10">
    <source>
        <dbReference type="SAM" id="MobiDB-lite"/>
    </source>
</evidence>
<comment type="catalytic activity">
    <reaction evidence="8">
        <text>L-seryl-[protein] + ATP = O-phospho-L-seryl-[protein] + ADP + H(+)</text>
        <dbReference type="Rhea" id="RHEA:17989"/>
        <dbReference type="Rhea" id="RHEA-COMP:9863"/>
        <dbReference type="Rhea" id="RHEA-COMP:11604"/>
        <dbReference type="ChEBI" id="CHEBI:15378"/>
        <dbReference type="ChEBI" id="CHEBI:29999"/>
        <dbReference type="ChEBI" id="CHEBI:30616"/>
        <dbReference type="ChEBI" id="CHEBI:83421"/>
        <dbReference type="ChEBI" id="CHEBI:456216"/>
        <dbReference type="EC" id="2.7.11.1"/>
    </reaction>
</comment>
<proteinExistence type="predicted"/>
<keyword evidence="5 12" id="KW-0418">Kinase</keyword>
<dbReference type="Gene3D" id="3.30.200.20">
    <property type="entry name" value="Phosphorylase Kinase, domain 1"/>
    <property type="match status" value="1"/>
</dbReference>
<keyword evidence="3" id="KW-0808">Transferase</keyword>
<dbReference type="PROSITE" id="PS00108">
    <property type="entry name" value="PROTEIN_KINASE_ST"/>
    <property type="match status" value="1"/>
</dbReference>
<evidence type="ECO:0000256" key="7">
    <source>
        <dbReference type="ARBA" id="ARBA00047899"/>
    </source>
</evidence>
<feature type="compositionally biased region" description="Basic and acidic residues" evidence="10">
    <location>
        <begin position="709"/>
        <end position="742"/>
    </location>
</feature>
<evidence type="ECO:0000256" key="5">
    <source>
        <dbReference type="ARBA" id="ARBA00022777"/>
    </source>
</evidence>
<evidence type="ECO:0000256" key="6">
    <source>
        <dbReference type="ARBA" id="ARBA00022840"/>
    </source>
</evidence>
<dbReference type="InterPro" id="IPR008271">
    <property type="entry name" value="Ser/Thr_kinase_AS"/>
</dbReference>
<dbReference type="VEuPathDB" id="TriTrypDB:ADEAN_000428600"/>
<reference evidence="12 13" key="1">
    <citation type="submission" date="2020-08" db="EMBL/GenBank/DDBJ databases">
        <authorList>
            <person name="Newling K."/>
            <person name="Davey J."/>
            <person name="Forrester S."/>
        </authorList>
    </citation>
    <scope>NUCLEOTIDE SEQUENCE [LARGE SCALE GENOMIC DNA]</scope>
    <source>
        <strain evidence="13">Crithidia deanei Carvalho (ATCC PRA-265)</strain>
    </source>
</reference>
<dbReference type="AlphaFoldDB" id="A0A7G2CAM7"/>
<evidence type="ECO:0000256" key="9">
    <source>
        <dbReference type="PROSITE-ProRule" id="PRU10141"/>
    </source>
</evidence>
<keyword evidence="4 9" id="KW-0547">Nucleotide-binding</keyword>
<evidence type="ECO:0000313" key="13">
    <source>
        <dbReference type="Proteomes" id="UP000515908"/>
    </source>
</evidence>
<organism evidence="12 13">
    <name type="scientific">Angomonas deanei</name>
    <dbReference type="NCBI Taxonomy" id="59799"/>
    <lineage>
        <taxon>Eukaryota</taxon>
        <taxon>Discoba</taxon>
        <taxon>Euglenozoa</taxon>
        <taxon>Kinetoplastea</taxon>
        <taxon>Metakinetoplastina</taxon>
        <taxon>Trypanosomatida</taxon>
        <taxon>Trypanosomatidae</taxon>
        <taxon>Strigomonadinae</taxon>
        <taxon>Angomonas</taxon>
    </lineage>
</organism>
<feature type="binding site" evidence="9">
    <location>
        <position position="243"/>
    </location>
    <ligand>
        <name>ATP</name>
        <dbReference type="ChEBI" id="CHEBI:30616"/>
    </ligand>
</feature>
<comment type="catalytic activity">
    <reaction evidence="7">
        <text>L-threonyl-[protein] + ATP = O-phospho-L-threonyl-[protein] + ADP + H(+)</text>
        <dbReference type="Rhea" id="RHEA:46608"/>
        <dbReference type="Rhea" id="RHEA-COMP:11060"/>
        <dbReference type="Rhea" id="RHEA-COMP:11605"/>
        <dbReference type="ChEBI" id="CHEBI:15378"/>
        <dbReference type="ChEBI" id="CHEBI:30013"/>
        <dbReference type="ChEBI" id="CHEBI:30616"/>
        <dbReference type="ChEBI" id="CHEBI:61977"/>
        <dbReference type="ChEBI" id="CHEBI:456216"/>
        <dbReference type="EC" id="2.7.11.1"/>
    </reaction>
</comment>
<dbReference type="Gene3D" id="1.10.510.10">
    <property type="entry name" value="Transferase(Phosphotransferase) domain 1"/>
    <property type="match status" value="1"/>
</dbReference>
<dbReference type="GO" id="GO:0004674">
    <property type="term" value="F:protein serine/threonine kinase activity"/>
    <property type="evidence" value="ECO:0007669"/>
    <property type="project" value="UniProtKB-KW"/>
</dbReference>
<dbReference type="EC" id="2.7.11.1" evidence="1"/>
<name>A0A7G2CAM7_9TRYP</name>
<dbReference type="InterPro" id="IPR017441">
    <property type="entry name" value="Protein_kinase_ATP_BS"/>
</dbReference>
<feature type="compositionally biased region" description="Polar residues" evidence="10">
    <location>
        <begin position="19"/>
        <end position="32"/>
    </location>
</feature>
<evidence type="ECO:0000313" key="12">
    <source>
        <dbReference type="EMBL" id="CAD2216808.1"/>
    </source>
</evidence>
<dbReference type="PANTHER" id="PTHR24346">
    <property type="entry name" value="MAP/MICROTUBULE AFFINITY-REGULATING KINASE"/>
    <property type="match status" value="1"/>
</dbReference>
<accession>A0A7G2CAM7</accession>
<protein>
    <recommendedName>
        <fullName evidence="1">non-specific serine/threonine protein kinase</fullName>
        <ecNumber evidence="1">2.7.11.1</ecNumber>
    </recommendedName>
</protein>
<dbReference type="InterPro" id="IPR000719">
    <property type="entry name" value="Prot_kinase_dom"/>
</dbReference>
<dbReference type="SMART" id="SM00220">
    <property type="entry name" value="S_TKc"/>
    <property type="match status" value="1"/>
</dbReference>